<comment type="caution">
    <text evidence="1">The sequence shown here is derived from an EMBL/GenBank/DDBJ whole genome shotgun (WGS) entry which is preliminary data.</text>
</comment>
<keyword evidence="2" id="KW-1185">Reference proteome</keyword>
<evidence type="ECO:0000313" key="2">
    <source>
        <dbReference type="Proteomes" id="UP000284395"/>
    </source>
</evidence>
<evidence type="ECO:0000313" key="1">
    <source>
        <dbReference type="EMBL" id="RKF21238.1"/>
    </source>
</evidence>
<gene>
    <name evidence="1" type="ORF">D6851_10065</name>
</gene>
<proteinExistence type="predicted"/>
<organism evidence="1 2">
    <name type="scientific">Altericroceibacterium spongiae</name>
    <dbReference type="NCBI Taxonomy" id="2320269"/>
    <lineage>
        <taxon>Bacteria</taxon>
        <taxon>Pseudomonadati</taxon>
        <taxon>Pseudomonadota</taxon>
        <taxon>Alphaproteobacteria</taxon>
        <taxon>Sphingomonadales</taxon>
        <taxon>Erythrobacteraceae</taxon>
        <taxon>Altericroceibacterium</taxon>
    </lineage>
</organism>
<accession>A0A420EKM1</accession>
<name>A0A420EKM1_9SPHN</name>
<sequence>MDYLRVQKRRCGLLQQKFLRAPLGVGDFRKNAEVDRIYPPEKVDIFKRLTGTDRRYPGAG</sequence>
<dbReference type="AlphaFoldDB" id="A0A420EKM1"/>
<protein>
    <submittedName>
        <fullName evidence="1">Uncharacterized protein</fullName>
    </submittedName>
</protein>
<dbReference type="EMBL" id="RAPF01000004">
    <property type="protein sequence ID" value="RKF21238.1"/>
    <property type="molecule type" value="Genomic_DNA"/>
</dbReference>
<dbReference type="Proteomes" id="UP000284395">
    <property type="component" value="Unassembled WGS sequence"/>
</dbReference>
<reference evidence="1 2" key="1">
    <citation type="submission" date="2018-09" db="EMBL/GenBank/DDBJ databases">
        <title>Altererythrobacter spongiae sp. nov., isolated from a marine sponge.</title>
        <authorList>
            <person name="Zhuang L."/>
            <person name="Luo L."/>
        </authorList>
    </citation>
    <scope>NUCLEOTIDE SEQUENCE [LARGE SCALE GENOMIC DNA]</scope>
    <source>
        <strain evidence="1 2">HN-Y73</strain>
    </source>
</reference>